<dbReference type="PROSITE" id="PS50878">
    <property type="entry name" value="RT_POL"/>
    <property type="match status" value="1"/>
</dbReference>
<dbReference type="EMBL" id="CP144745">
    <property type="protein sequence ID" value="WVZ49138.1"/>
    <property type="molecule type" value="Genomic_DNA"/>
</dbReference>
<organism evidence="2 3">
    <name type="scientific">Paspalum notatum var. saurae</name>
    <dbReference type="NCBI Taxonomy" id="547442"/>
    <lineage>
        <taxon>Eukaryota</taxon>
        <taxon>Viridiplantae</taxon>
        <taxon>Streptophyta</taxon>
        <taxon>Embryophyta</taxon>
        <taxon>Tracheophyta</taxon>
        <taxon>Spermatophyta</taxon>
        <taxon>Magnoliopsida</taxon>
        <taxon>Liliopsida</taxon>
        <taxon>Poales</taxon>
        <taxon>Poaceae</taxon>
        <taxon>PACMAD clade</taxon>
        <taxon>Panicoideae</taxon>
        <taxon>Andropogonodae</taxon>
        <taxon>Paspaleae</taxon>
        <taxon>Paspalinae</taxon>
        <taxon>Paspalum</taxon>
    </lineage>
</organism>
<dbReference type="InterPro" id="IPR000477">
    <property type="entry name" value="RT_dom"/>
</dbReference>
<evidence type="ECO:0000313" key="3">
    <source>
        <dbReference type="Proteomes" id="UP001341281"/>
    </source>
</evidence>
<dbReference type="PANTHER" id="PTHR33116:SF78">
    <property type="entry name" value="OS12G0587133 PROTEIN"/>
    <property type="match status" value="1"/>
</dbReference>
<gene>
    <name evidence="2" type="ORF">U9M48_000516</name>
</gene>
<name>A0AAQ3PKC6_PASNO</name>
<evidence type="ECO:0000259" key="1">
    <source>
        <dbReference type="PROSITE" id="PS50878"/>
    </source>
</evidence>
<proteinExistence type="predicted"/>
<dbReference type="PANTHER" id="PTHR33116">
    <property type="entry name" value="REVERSE TRANSCRIPTASE ZINC-BINDING DOMAIN-CONTAINING PROTEIN-RELATED-RELATED"/>
    <property type="match status" value="1"/>
</dbReference>
<reference evidence="2 3" key="1">
    <citation type="submission" date="2024-02" db="EMBL/GenBank/DDBJ databases">
        <title>High-quality chromosome-scale genome assembly of Pensacola bahiagrass (Paspalum notatum Flugge var. saurae).</title>
        <authorList>
            <person name="Vega J.M."/>
            <person name="Podio M."/>
            <person name="Orjuela J."/>
            <person name="Siena L.A."/>
            <person name="Pessino S.C."/>
            <person name="Combes M.C."/>
            <person name="Mariac C."/>
            <person name="Albertini E."/>
            <person name="Pupilli F."/>
            <person name="Ortiz J.P.A."/>
            <person name="Leblanc O."/>
        </authorList>
    </citation>
    <scope>NUCLEOTIDE SEQUENCE [LARGE SCALE GENOMIC DNA]</scope>
    <source>
        <strain evidence="2">R1</strain>
        <tissue evidence="2">Leaf</tissue>
    </source>
</reference>
<dbReference type="AlphaFoldDB" id="A0AAQ3PKC6"/>
<dbReference type="Proteomes" id="UP001341281">
    <property type="component" value="Chromosome 01"/>
</dbReference>
<evidence type="ECO:0000313" key="2">
    <source>
        <dbReference type="EMBL" id="WVZ49138.1"/>
    </source>
</evidence>
<feature type="domain" description="Reverse transcriptase" evidence="1">
    <location>
        <begin position="1"/>
        <end position="125"/>
    </location>
</feature>
<protein>
    <recommendedName>
        <fullName evidence="1">Reverse transcriptase domain-containing protein</fullName>
    </recommendedName>
</protein>
<accession>A0AAQ3PKC6</accession>
<sequence>MVQIVSRSGILKFKFHGTPSGDPLSPMLFILVMDVLNSMVQFATEKGPLAVQRDDAVVFLRPANQDPQVVKYILDYFGHASRLQTNLTKSSRLRYTSLARGASPYYRGSSRAIKDFPCTYLGLPLGVRKPTKAMLLPLIDKVVDYLPGWKARLMNRAGRLVMVRAVLTATTIHHLIALDLPKWVIKAIDKPRRGFLWKGREKANGGNCPVSWDRVRRPPEPGGRGIHNLEVLGRALRILSVSADGSG</sequence>
<keyword evidence="3" id="KW-1185">Reference proteome</keyword>